<evidence type="ECO:0000256" key="3">
    <source>
        <dbReference type="ARBA" id="ARBA00022692"/>
    </source>
</evidence>
<dbReference type="Proteomes" id="UP000199233">
    <property type="component" value="Unassembled WGS sequence"/>
</dbReference>
<evidence type="ECO:0000256" key="2">
    <source>
        <dbReference type="ARBA" id="ARBA00022475"/>
    </source>
</evidence>
<keyword evidence="3 7" id="KW-0812">Transmembrane</keyword>
<gene>
    <name evidence="9" type="ORF">SAMN04488038_109105</name>
</gene>
<keyword evidence="6" id="KW-0813">Transport</keyword>
<keyword evidence="10" id="KW-1185">Reference proteome</keyword>
<dbReference type="GO" id="GO:0005886">
    <property type="term" value="C:plasma membrane"/>
    <property type="evidence" value="ECO:0007669"/>
    <property type="project" value="UniProtKB-SubCell"/>
</dbReference>
<sequence length="210" mass="22398">MDFFATILHFFQKGGFMMYPIAAVLALSIAIALERLLFLGKVERENRRVWKDVSPLLAKSDLAAVERATAGSETAVGRILAAGVAQAKIDAHRNELETATEEALMEVLPAVEKRTHYLATFSNMSTLLGLLGTVMGLIGAFAALGNADPTEKADLLSRGISEAMNCTAFGLLVAIPTLLVHAWLQAKTTELIDSLEAACAKLVSAAAARK</sequence>
<evidence type="ECO:0000313" key="10">
    <source>
        <dbReference type="Proteomes" id="UP000199233"/>
    </source>
</evidence>
<dbReference type="InterPro" id="IPR002898">
    <property type="entry name" value="MotA_ExbB_proton_chnl"/>
</dbReference>
<feature type="transmembrane region" description="Helical" evidence="7">
    <location>
        <begin position="16"/>
        <end position="38"/>
    </location>
</feature>
<dbReference type="Pfam" id="PF01618">
    <property type="entry name" value="MotA_ExbB"/>
    <property type="match status" value="1"/>
</dbReference>
<dbReference type="PANTHER" id="PTHR30625">
    <property type="entry name" value="PROTEIN TOLQ"/>
    <property type="match status" value="1"/>
</dbReference>
<feature type="domain" description="MotA/TolQ/ExbB proton channel" evidence="8">
    <location>
        <begin position="74"/>
        <end position="196"/>
    </location>
</feature>
<keyword evidence="4 7" id="KW-1133">Transmembrane helix</keyword>
<evidence type="ECO:0000256" key="4">
    <source>
        <dbReference type="ARBA" id="ARBA00022989"/>
    </source>
</evidence>
<feature type="transmembrane region" description="Helical" evidence="7">
    <location>
        <begin position="167"/>
        <end position="184"/>
    </location>
</feature>
<proteinExistence type="inferred from homology"/>
<keyword evidence="5 7" id="KW-0472">Membrane</keyword>
<dbReference type="GO" id="GO:0017038">
    <property type="term" value="P:protein import"/>
    <property type="evidence" value="ECO:0007669"/>
    <property type="project" value="TreeGrafter"/>
</dbReference>
<dbReference type="InterPro" id="IPR050790">
    <property type="entry name" value="ExbB/TolQ_transport"/>
</dbReference>
<keyword evidence="6" id="KW-0653">Protein transport</keyword>
<accession>A0A1H9HZN3</accession>
<evidence type="ECO:0000256" key="1">
    <source>
        <dbReference type="ARBA" id="ARBA00004651"/>
    </source>
</evidence>
<comment type="subcellular location">
    <subcellularLocation>
        <location evidence="1">Cell membrane</location>
        <topology evidence="1">Multi-pass membrane protein</topology>
    </subcellularLocation>
    <subcellularLocation>
        <location evidence="6">Membrane</location>
        <topology evidence="6">Multi-pass membrane protein</topology>
    </subcellularLocation>
</comment>
<protein>
    <submittedName>
        <fullName evidence="9">Biopolymer transport protein ExbB/TolQ</fullName>
    </submittedName>
</protein>
<evidence type="ECO:0000256" key="7">
    <source>
        <dbReference type="SAM" id="Phobius"/>
    </source>
</evidence>
<comment type="similarity">
    <text evidence="6">Belongs to the exbB/tolQ family.</text>
</comment>
<evidence type="ECO:0000313" key="9">
    <source>
        <dbReference type="EMBL" id="SEQ67758.1"/>
    </source>
</evidence>
<evidence type="ECO:0000256" key="6">
    <source>
        <dbReference type="RuleBase" id="RU004057"/>
    </source>
</evidence>
<dbReference type="RefSeq" id="WP_093286515.1">
    <property type="nucleotide sequence ID" value="NZ_FOFS01000009.1"/>
</dbReference>
<name>A0A1H9HZN3_9GAMM</name>
<dbReference type="STRING" id="489703.SAMN04488038_109105"/>
<dbReference type="PANTHER" id="PTHR30625:SF11">
    <property type="entry name" value="MOTA_TOLQ_EXBB PROTON CHANNEL DOMAIN-CONTAINING PROTEIN"/>
    <property type="match status" value="1"/>
</dbReference>
<organism evidence="9 10">
    <name type="scientific">Solimonas aquatica</name>
    <dbReference type="NCBI Taxonomy" id="489703"/>
    <lineage>
        <taxon>Bacteria</taxon>
        <taxon>Pseudomonadati</taxon>
        <taxon>Pseudomonadota</taxon>
        <taxon>Gammaproteobacteria</taxon>
        <taxon>Nevskiales</taxon>
        <taxon>Nevskiaceae</taxon>
        <taxon>Solimonas</taxon>
    </lineage>
</organism>
<dbReference type="EMBL" id="FOFS01000009">
    <property type="protein sequence ID" value="SEQ67758.1"/>
    <property type="molecule type" value="Genomic_DNA"/>
</dbReference>
<dbReference type="OrthoDB" id="5728265at2"/>
<evidence type="ECO:0000259" key="8">
    <source>
        <dbReference type="Pfam" id="PF01618"/>
    </source>
</evidence>
<dbReference type="AlphaFoldDB" id="A0A1H9HZN3"/>
<evidence type="ECO:0000256" key="5">
    <source>
        <dbReference type="ARBA" id="ARBA00023136"/>
    </source>
</evidence>
<reference evidence="9 10" key="1">
    <citation type="submission" date="2016-10" db="EMBL/GenBank/DDBJ databases">
        <authorList>
            <person name="de Groot N.N."/>
        </authorList>
    </citation>
    <scope>NUCLEOTIDE SEQUENCE [LARGE SCALE GENOMIC DNA]</scope>
    <source>
        <strain evidence="9 10">DSM 25927</strain>
    </source>
</reference>
<feature type="transmembrane region" description="Helical" evidence="7">
    <location>
        <begin position="127"/>
        <end position="147"/>
    </location>
</feature>
<keyword evidence="2" id="KW-1003">Cell membrane</keyword>